<dbReference type="PANTHER" id="PTHR43433:SF5">
    <property type="entry name" value="AB HYDROLASE-1 DOMAIN-CONTAINING PROTEIN"/>
    <property type="match status" value="1"/>
</dbReference>
<feature type="region of interest" description="Disordered" evidence="1">
    <location>
        <begin position="137"/>
        <end position="175"/>
    </location>
</feature>
<evidence type="ECO:0000313" key="3">
    <source>
        <dbReference type="EMBL" id="GIM92294.1"/>
    </source>
</evidence>
<evidence type="ECO:0000259" key="2">
    <source>
        <dbReference type="Pfam" id="PF00561"/>
    </source>
</evidence>
<proteinExistence type="predicted"/>
<accession>A0A919TDQ6</accession>
<dbReference type="InterPro" id="IPR029058">
    <property type="entry name" value="AB_hydrolase_fold"/>
</dbReference>
<dbReference type="EMBL" id="BOQN01000052">
    <property type="protein sequence ID" value="GIM92294.1"/>
    <property type="molecule type" value="Genomic_DNA"/>
</dbReference>
<sequence>MMPDNGAMVAETLPVNGIELCLETFGDPADPALLLIAGGASSMDWWEDEFCRRLAAAGRFVIRYDHRDTGRSTSFPPGEPPYSGVDLAHDALGVLDALGIHRAHVVGLSMGGALAQRIAAERPHRVLSLTLMSTTLGAAPESDDAPPEASVSGPGSPVATTDGDISEMPDWSDRKSSVERMITATKTLGGLFTAGDAHLRRLAERIFDRTNDMAATQLNHWCCQTGPPLRRPLCGITAPTLILHGTLDPMFPAEHAHALAAEIPGSRLVWLEGVGHEFPPAAVWQQVIDEIVGHAARGRQPA</sequence>
<dbReference type="InterPro" id="IPR000073">
    <property type="entry name" value="AB_hydrolase_1"/>
</dbReference>
<dbReference type="Proteomes" id="UP000677082">
    <property type="component" value="Unassembled WGS sequence"/>
</dbReference>
<name>A0A919TDQ6_9ACTN</name>
<comment type="caution">
    <text evidence="3">The sequence shown here is derived from an EMBL/GenBank/DDBJ whole genome shotgun (WGS) entry which is preliminary data.</text>
</comment>
<dbReference type="Gene3D" id="3.40.50.1820">
    <property type="entry name" value="alpha/beta hydrolase"/>
    <property type="match status" value="1"/>
</dbReference>
<dbReference type="Pfam" id="PF00561">
    <property type="entry name" value="Abhydrolase_1"/>
    <property type="match status" value="1"/>
</dbReference>
<protein>
    <recommendedName>
        <fullName evidence="2">AB hydrolase-1 domain-containing protein</fullName>
    </recommendedName>
</protein>
<feature type="domain" description="AB hydrolase-1" evidence="2">
    <location>
        <begin position="31"/>
        <end position="277"/>
    </location>
</feature>
<keyword evidence="4" id="KW-1185">Reference proteome</keyword>
<dbReference type="SUPFAM" id="SSF53474">
    <property type="entry name" value="alpha/beta-Hydrolases"/>
    <property type="match status" value="1"/>
</dbReference>
<evidence type="ECO:0000313" key="4">
    <source>
        <dbReference type="Proteomes" id="UP000677082"/>
    </source>
</evidence>
<evidence type="ECO:0000256" key="1">
    <source>
        <dbReference type="SAM" id="MobiDB-lite"/>
    </source>
</evidence>
<dbReference type="PANTHER" id="PTHR43433">
    <property type="entry name" value="HYDROLASE, ALPHA/BETA FOLD FAMILY PROTEIN"/>
    <property type="match status" value="1"/>
</dbReference>
<dbReference type="InterPro" id="IPR050471">
    <property type="entry name" value="AB_hydrolase"/>
</dbReference>
<organism evidence="3 4">
    <name type="scientific">Paractinoplanes toevensis</name>
    <dbReference type="NCBI Taxonomy" id="571911"/>
    <lineage>
        <taxon>Bacteria</taxon>
        <taxon>Bacillati</taxon>
        <taxon>Actinomycetota</taxon>
        <taxon>Actinomycetes</taxon>
        <taxon>Micromonosporales</taxon>
        <taxon>Micromonosporaceae</taxon>
        <taxon>Paractinoplanes</taxon>
    </lineage>
</organism>
<dbReference type="GO" id="GO:0004806">
    <property type="term" value="F:triacylglycerol lipase activity"/>
    <property type="evidence" value="ECO:0007669"/>
    <property type="project" value="TreeGrafter"/>
</dbReference>
<dbReference type="GO" id="GO:0046503">
    <property type="term" value="P:glycerolipid catabolic process"/>
    <property type="evidence" value="ECO:0007669"/>
    <property type="project" value="TreeGrafter"/>
</dbReference>
<reference evidence="3 4" key="1">
    <citation type="submission" date="2021-03" db="EMBL/GenBank/DDBJ databases">
        <title>Whole genome shotgun sequence of Actinoplanes toevensis NBRC 105298.</title>
        <authorList>
            <person name="Komaki H."/>
            <person name="Tamura T."/>
        </authorList>
    </citation>
    <scope>NUCLEOTIDE SEQUENCE [LARGE SCALE GENOMIC DNA]</scope>
    <source>
        <strain evidence="3 4">NBRC 105298</strain>
    </source>
</reference>
<gene>
    <name evidence="3" type="ORF">Ato02nite_040870</name>
</gene>
<dbReference type="AlphaFoldDB" id="A0A919TDQ6"/>